<feature type="compositionally biased region" description="Basic and acidic residues" evidence="1">
    <location>
        <begin position="378"/>
        <end position="392"/>
    </location>
</feature>
<feature type="region of interest" description="Disordered" evidence="1">
    <location>
        <begin position="1"/>
        <end position="25"/>
    </location>
</feature>
<keyword evidence="4" id="KW-1185">Reference proteome</keyword>
<evidence type="ECO:0000313" key="4">
    <source>
        <dbReference type="Proteomes" id="UP001208570"/>
    </source>
</evidence>
<dbReference type="AlphaFoldDB" id="A0AAD9MR50"/>
<dbReference type="Proteomes" id="UP001208570">
    <property type="component" value="Unassembled WGS sequence"/>
</dbReference>
<gene>
    <name evidence="3" type="ORF">LSH36_1168g00011</name>
</gene>
<reference evidence="3" key="1">
    <citation type="journal article" date="2023" name="Mol. Biol. Evol.">
        <title>Third-Generation Sequencing Reveals the Adaptive Role of the Epigenome in Three Deep-Sea Polychaetes.</title>
        <authorList>
            <person name="Perez M."/>
            <person name="Aroh O."/>
            <person name="Sun Y."/>
            <person name="Lan Y."/>
            <person name="Juniper S.K."/>
            <person name="Young C.R."/>
            <person name="Angers B."/>
            <person name="Qian P.Y."/>
        </authorList>
    </citation>
    <scope>NUCLEOTIDE SEQUENCE</scope>
    <source>
        <strain evidence="3">P08H-3</strain>
    </source>
</reference>
<evidence type="ECO:0000256" key="1">
    <source>
        <dbReference type="SAM" id="MobiDB-lite"/>
    </source>
</evidence>
<evidence type="ECO:0000313" key="3">
    <source>
        <dbReference type="EMBL" id="KAK2141083.1"/>
    </source>
</evidence>
<name>A0AAD9MR50_9ANNE</name>
<proteinExistence type="predicted"/>
<dbReference type="PANTHER" id="PTHR21258:SF62">
    <property type="entry name" value="INSULIN RECEPTOR SUBSTRATE 1"/>
    <property type="match status" value="1"/>
</dbReference>
<feature type="compositionally biased region" description="Pro residues" evidence="1">
    <location>
        <begin position="502"/>
        <end position="520"/>
    </location>
</feature>
<dbReference type="Gene3D" id="2.30.29.30">
    <property type="entry name" value="Pleckstrin-homology domain (PH domain)/Phosphotyrosine-binding domain (PTB)"/>
    <property type="match status" value="2"/>
</dbReference>
<sequence>MRTANCDRERSNSCASNGSSGSVGGGCIGSTTNRRHSGCDIVKAGHLHIKRPPTNGAVKLRIKTWQKRYLVLRDQSYDSGTARLDIFNTESGWQDGDDEMRAADCYSIDLRHVGQVNEYLESKSHPNAFAITRSGHAPLVLSAETEFEVKEWIVALRLLADKLKCDHHPVGGSHLTKPDPNRRRPSWPSRITHWSSANQLDTSDVINNNDLAGKNGVHGRVRANSQSNLRVLKLPPNIPACKDSLVSVETTEAAKRNRLYGDYNMIIEDNDIRLRRPNETDDVIKWTIGNIRKFKSEDLSDGTNLVTLDANVLLHFNPDVPDDVDLQSLRQSVGHVPLPDIIRQKTNPEDKAPSTPNLTSRGSPPKNVSHKGQNTSTSKERTTSNPEDDSKQVKSYLELLPEEQRDPFFDDGDYVDDRLLQESSLQQSVIVHYTEGCSKVEKSSSSRLPPLPPPSISIAPVSPPPASTSASSPPSPASPTGSSSSSSSSSSFLLGSDDGKPPELPPRRPSCTPPSPPPRPQHTLSTNSLPVAGGRP</sequence>
<dbReference type="Pfam" id="PF00169">
    <property type="entry name" value="PH"/>
    <property type="match status" value="1"/>
</dbReference>
<accession>A0AAD9MR50</accession>
<organism evidence="3 4">
    <name type="scientific">Paralvinella palmiformis</name>
    <dbReference type="NCBI Taxonomy" id="53620"/>
    <lineage>
        <taxon>Eukaryota</taxon>
        <taxon>Metazoa</taxon>
        <taxon>Spiralia</taxon>
        <taxon>Lophotrochozoa</taxon>
        <taxon>Annelida</taxon>
        <taxon>Polychaeta</taxon>
        <taxon>Sedentaria</taxon>
        <taxon>Canalipalpata</taxon>
        <taxon>Terebellida</taxon>
        <taxon>Terebelliformia</taxon>
        <taxon>Alvinellidae</taxon>
        <taxon>Paralvinella</taxon>
    </lineage>
</organism>
<dbReference type="PANTHER" id="PTHR21258">
    <property type="entry name" value="DOCKING PROTEIN RELATED"/>
    <property type="match status" value="1"/>
</dbReference>
<dbReference type="InterPro" id="IPR011993">
    <property type="entry name" value="PH-like_dom_sf"/>
</dbReference>
<dbReference type="SUPFAM" id="SSF50729">
    <property type="entry name" value="PH domain-like"/>
    <property type="match status" value="1"/>
</dbReference>
<dbReference type="PROSITE" id="PS51257">
    <property type="entry name" value="PROKAR_LIPOPROTEIN"/>
    <property type="match status" value="1"/>
</dbReference>
<feature type="compositionally biased region" description="Basic and acidic residues" evidence="1">
    <location>
        <begin position="342"/>
        <end position="352"/>
    </location>
</feature>
<feature type="domain" description="PH" evidence="2">
    <location>
        <begin position="40"/>
        <end position="161"/>
    </location>
</feature>
<dbReference type="EMBL" id="JAODUP010001168">
    <property type="protein sequence ID" value="KAK2141083.1"/>
    <property type="molecule type" value="Genomic_DNA"/>
</dbReference>
<comment type="caution">
    <text evidence="3">The sequence shown here is derived from an EMBL/GenBank/DDBJ whole genome shotgun (WGS) entry which is preliminary data.</text>
</comment>
<dbReference type="PROSITE" id="PS50003">
    <property type="entry name" value="PH_DOMAIN"/>
    <property type="match status" value="1"/>
</dbReference>
<dbReference type="GO" id="GO:0005737">
    <property type="term" value="C:cytoplasm"/>
    <property type="evidence" value="ECO:0007669"/>
    <property type="project" value="TreeGrafter"/>
</dbReference>
<feature type="compositionally biased region" description="Pro residues" evidence="1">
    <location>
        <begin position="449"/>
        <end position="466"/>
    </location>
</feature>
<feature type="region of interest" description="Disordered" evidence="1">
    <location>
        <begin position="337"/>
        <end position="392"/>
    </location>
</feature>
<evidence type="ECO:0000259" key="2">
    <source>
        <dbReference type="PROSITE" id="PS50003"/>
    </source>
</evidence>
<dbReference type="InterPro" id="IPR050996">
    <property type="entry name" value="Docking_Protein_DOK"/>
</dbReference>
<dbReference type="SMART" id="SM00233">
    <property type="entry name" value="PH"/>
    <property type="match status" value="1"/>
</dbReference>
<protein>
    <recommendedName>
        <fullName evidence="2">PH domain-containing protein</fullName>
    </recommendedName>
</protein>
<feature type="region of interest" description="Disordered" evidence="1">
    <location>
        <begin position="169"/>
        <end position="188"/>
    </location>
</feature>
<feature type="compositionally biased region" description="Basic and acidic residues" evidence="1">
    <location>
        <begin position="1"/>
        <end position="11"/>
    </location>
</feature>
<dbReference type="GO" id="GO:0007169">
    <property type="term" value="P:cell surface receptor protein tyrosine kinase signaling pathway"/>
    <property type="evidence" value="ECO:0007669"/>
    <property type="project" value="TreeGrafter"/>
</dbReference>
<feature type="region of interest" description="Disordered" evidence="1">
    <location>
        <begin position="441"/>
        <end position="536"/>
    </location>
</feature>
<feature type="compositionally biased region" description="Low complexity" evidence="1">
    <location>
        <begin position="467"/>
        <end position="491"/>
    </location>
</feature>
<dbReference type="InterPro" id="IPR001849">
    <property type="entry name" value="PH_domain"/>
</dbReference>